<keyword evidence="2" id="KW-1185">Reference proteome</keyword>
<name>A0ACB9B7D2_9ASTR</name>
<dbReference type="EMBL" id="CM042040">
    <property type="protein sequence ID" value="KAI3717834.1"/>
    <property type="molecule type" value="Genomic_DNA"/>
</dbReference>
<accession>A0ACB9B7D2</accession>
<reference evidence="2" key="1">
    <citation type="journal article" date="2022" name="Mol. Ecol. Resour.">
        <title>The genomes of chicory, endive, great burdock and yacon provide insights into Asteraceae palaeo-polyploidization history and plant inulin production.</title>
        <authorList>
            <person name="Fan W."/>
            <person name="Wang S."/>
            <person name="Wang H."/>
            <person name="Wang A."/>
            <person name="Jiang F."/>
            <person name="Liu H."/>
            <person name="Zhao H."/>
            <person name="Xu D."/>
            <person name="Zhang Y."/>
        </authorList>
    </citation>
    <scope>NUCLEOTIDE SEQUENCE [LARGE SCALE GENOMIC DNA]</scope>
    <source>
        <strain evidence="2">cv. Yunnan</strain>
    </source>
</reference>
<reference evidence="1 2" key="2">
    <citation type="journal article" date="2022" name="Mol. Ecol. Resour.">
        <title>The genomes of chicory, endive, great burdock and yacon provide insights into Asteraceae paleo-polyploidization history and plant inulin production.</title>
        <authorList>
            <person name="Fan W."/>
            <person name="Wang S."/>
            <person name="Wang H."/>
            <person name="Wang A."/>
            <person name="Jiang F."/>
            <person name="Liu H."/>
            <person name="Zhao H."/>
            <person name="Xu D."/>
            <person name="Zhang Y."/>
        </authorList>
    </citation>
    <scope>NUCLEOTIDE SEQUENCE [LARGE SCALE GENOMIC DNA]</scope>
    <source>
        <strain evidence="2">cv. Yunnan</strain>
        <tissue evidence="1">Leaves</tissue>
    </source>
</reference>
<sequence length="434" mass="48714">MLDSDEYAVSQILESLKENRTEEHVSSKEHEIEELNLDEVVKMASNTNQQPRKSLKVGFKLPKKSRSDMHIADQSKVKRQKVSLSGRIIKEIYSSSNVKEVLADQPKVKRQKVSSSGKIIKEICSSSNVKELLADQPNVKRQKVSSSGKNIKEISSSIAADQLKLKRQKVSSTSKTIKEICSSSNVKEFQADQPNVNGQKVSSTDKTVQEVCCSSNVKKFRSLRLRNPPKPFYNVLKCLSILQKKKVIDIGFGSVLEFNCAGIPSKLGHFVVDKFHANSMKLNVEMMKKRETLEIESGGFGSCKIKKLSEKRVAKEESELEMIRVSADLDSKLASFLDAKIELEVLFTSAFRKFPDCQVLIEKKDFFYSILINNDSKDDAVEAGPSSVKADQVDFVKTVDDELQVKEQEVLLVNEKDVDDVVVDEQVKVVNEEA</sequence>
<dbReference type="Proteomes" id="UP001056120">
    <property type="component" value="Linkage Group LG23"/>
</dbReference>
<comment type="caution">
    <text evidence="1">The sequence shown here is derived from an EMBL/GenBank/DDBJ whole genome shotgun (WGS) entry which is preliminary data.</text>
</comment>
<evidence type="ECO:0000313" key="1">
    <source>
        <dbReference type="EMBL" id="KAI3717834.1"/>
    </source>
</evidence>
<gene>
    <name evidence="1" type="ORF">L1987_69701</name>
</gene>
<proteinExistence type="predicted"/>
<protein>
    <submittedName>
        <fullName evidence="1">Uncharacterized protein</fullName>
    </submittedName>
</protein>
<evidence type="ECO:0000313" key="2">
    <source>
        <dbReference type="Proteomes" id="UP001056120"/>
    </source>
</evidence>
<organism evidence="1 2">
    <name type="scientific">Smallanthus sonchifolius</name>
    <dbReference type="NCBI Taxonomy" id="185202"/>
    <lineage>
        <taxon>Eukaryota</taxon>
        <taxon>Viridiplantae</taxon>
        <taxon>Streptophyta</taxon>
        <taxon>Embryophyta</taxon>
        <taxon>Tracheophyta</taxon>
        <taxon>Spermatophyta</taxon>
        <taxon>Magnoliopsida</taxon>
        <taxon>eudicotyledons</taxon>
        <taxon>Gunneridae</taxon>
        <taxon>Pentapetalae</taxon>
        <taxon>asterids</taxon>
        <taxon>campanulids</taxon>
        <taxon>Asterales</taxon>
        <taxon>Asteraceae</taxon>
        <taxon>Asteroideae</taxon>
        <taxon>Heliantheae alliance</taxon>
        <taxon>Millerieae</taxon>
        <taxon>Smallanthus</taxon>
    </lineage>
</organism>